<evidence type="ECO:0000256" key="3">
    <source>
        <dbReference type="SAM" id="SignalP"/>
    </source>
</evidence>
<keyword evidence="3" id="KW-0732">Signal</keyword>
<evidence type="ECO:0000313" key="6">
    <source>
        <dbReference type="EMBL" id="GMT37021.1"/>
    </source>
</evidence>
<evidence type="ECO:0000256" key="1">
    <source>
        <dbReference type="SAM" id="MobiDB-lite"/>
    </source>
</evidence>
<feature type="compositionally biased region" description="Acidic residues" evidence="1">
    <location>
        <begin position="351"/>
        <end position="360"/>
    </location>
</feature>
<keyword evidence="2" id="KW-1133">Transmembrane helix</keyword>
<evidence type="ECO:0000313" key="5">
    <source>
        <dbReference type="EMBL" id="GMT37020.1"/>
    </source>
</evidence>
<sequence length="500" mass="55488">RSLSPPMDGMLPLLTLLVAIVITVNGADQGSSCLLPPRPLSSPLHADSVYFIFVIDNSWPEYKIVQQKVLYRLIACSIPRSKKFLVGTVYAYAPKRSRDYVFDDKSLATADRFESTFDDAVERGYSSRARLPYDGSRCSRMHAVVDVMRRADFSYDTTVHSHYIFPTDDSEDDFVNDCDPAWTFKQTARNILNEASPNHLYLDVVRVGTASRWTQYGEQLQLQDWSDRSINEKDVAFLTRDFLDAALSGSAVNDVIVFATNGLERSERPKGVMSLMTDAPTTAAPSTTTTVTSTTTVTLPTTVTSKTPSMTFTTTTVPSTILSAAAAASTATPPGPAVATKRKSSRRGALVEEDGLSFEEEGARQRQRRNITGAGQKRRQPKEEVDENFVALGLRLPFSKTTFYIIVVCTTIGVVLLVWGTCALVFYCCYRDDDAIKKHAKKEAEDEEEPMLISALGENAFDDARPSTMMISDHLRKVKEDRYNEEQMKSMDARGTISIG</sequence>
<evidence type="ECO:0008006" key="8">
    <source>
        <dbReference type="Google" id="ProtNLM"/>
    </source>
</evidence>
<dbReference type="EMBL" id="BTSY01000013">
    <property type="protein sequence ID" value="GMT37020.1"/>
    <property type="molecule type" value="Genomic_DNA"/>
</dbReference>
<organism evidence="5 7">
    <name type="scientific">Pristionchus fissidentatus</name>
    <dbReference type="NCBI Taxonomy" id="1538716"/>
    <lineage>
        <taxon>Eukaryota</taxon>
        <taxon>Metazoa</taxon>
        <taxon>Ecdysozoa</taxon>
        <taxon>Nematoda</taxon>
        <taxon>Chromadorea</taxon>
        <taxon>Rhabditida</taxon>
        <taxon>Rhabditina</taxon>
        <taxon>Diplogasteromorpha</taxon>
        <taxon>Diplogasteroidea</taxon>
        <taxon>Neodiplogasteridae</taxon>
        <taxon>Pristionchus</taxon>
    </lineage>
</organism>
<comment type="caution">
    <text evidence="5">The sequence shown here is derived from an EMBL/GenBank/DDBJ whole genome shotgun (WGS) entry which is preliminary data.</text>
</comment>
<name>A0AAV5X202_9BILA</name>
<reference evidence="5" key="1">
    <citation type="submission" date="2023-10" db="EMBL/GenBank/DDBJ databases">
        <title>Genome assembly of Pristionchus species.</title>
        <authorList>
            <person name="Yoshida K."/>
            <person name="Sommer R.J."/>
        </authorList>
    </citation>
    <scope>NUCLEOTIDE SEQUENCE</scope>
    <source>
        <strain evidence="5">RS5133</strain>
    </source>
</reference>
<evidence type="ECO:0000313" key="7">
    <source>
        <dbReference type="Proteomes" id="UP001432322"/>
    </source>
</evidence>
<evidence type="ECO:0000313" key="4">
    <source>
        <dbReference type="EMBL" id="GMT11791.1"/>
    </source>
</evidence>
<keyword evidence="2" id="KW-0472">Membrane</keyword>
<dbReference type="AlphaFoldDB" id="A0AAV5X202"/>
<protein>
    <recommendedName>
        <fullName evidence="8">VWFA domain-containing protein</fullName>
    </recommendedName>
</protein>
<keyword evidence="2" id="KW-0812">Transmembrane</keyword>
<accession>A0AAV5X202</accession>
<dbReference type="EMBL" id="BTSY01000013">
    <property type="protein sequence ID" value="GMT37021.1"/>
    <property type="molecule type" value="Genomic_DNA"/>
</dbReference>
<evidence type="ECO:0000256" key="2">
    <source>
        <dbReference type="SAM" id="Phobius"/>
    </source>
</evidence>
<feature type="transmembrane region" description="Helical" evidence="2">
    <location>
        <begin position="403"/>
        <end position="430"/>
    </location>
</feature>
<proteinExistence type="predicted"/>
<feature type="region of interest" description="Disordered" evidence="1">
    <location>
        <begin position="328"/>
        <end position="384"/>
    </location>
</feature>
<dbReference type="EMBL" id="BTSY01000001">
    <property type="protein sequence ID" value="GMT11791.1"/>
    <property type="molecule type" value="Genomic_DNA"/>
</dbReference>
<feature type="non-terminal residue" evidence="5">
    <location>
        <position position="1"/>
    </location>
</feature>
<dbReference type="Proteomes" id="UP001432322">
    <property type="component" value="Unassembled WGS sequence"/>
</dbReference>
<keyword evidence="7" id="KW-1185">Reference proteome</keyword>
<feature type="signal peptide" evidence="3">
    <location>
        <begin position="1"/>
        <end position="26"/>
    </location>
</feature>
<gene>
    <name evidence="5" type="ORF">PFISCL1PPCAC_28317</name>
    <name evidence="6" type="ORF">PFISCL1PPCAC_28318</name>
    <name evidence="4" type="ORF">PFISCL1PPCAC_3088</name>
</gene>
<feature type="chain" id="PRO_5044714779" description="VWFA domain-containing protein" evidence="3">
    <location>
        <begin position="27"/>
        <end position="500"/>
    </location>
</feature>